<sequence length="259" mass="28881">MNRIQSLFANKKRGILSVYFTAGYPNLNDTVPTLEAFEKHGVDMVELGIPYSDPLADGPTIQESSTIAIRNGMRIEVLLSQLKEVRQKVSIPIVLMSYFNPTYLYGFERFCKQASEAGVDGLIIPDLPAYEYETTYKPIVERYNLSFNMLITSDTPDERIRKIDELTNGFIYMVSSAATTGGTSSMSDAQMDYFKRVSEMKMNNPLMVGFGVHNQQTFAEATTYCNGAIIGSAFIRAQKNGEDVDTTVKKFVSSITGNQ</sequence>
<dbReference type="InterPro" id="IPR018204">
    <property type="entry name" value="Trp_synthase_alpha_AS"/>
</dbReference>
<comment type="pathway">
    <text evidence="1 8">Amino-acid biosynthesis; L-tryptophan biosynthesis; L-tryptophan from chorismate: step 5/5.</text>
</comment>
<dbReference type="OrthoDB" id="9804578at2"/>
<reference evidence="10 11" key="1">
    <citation type="submission" date="2019-03" db="EMBL/GenBank/DDBJ databases">
        <title>Genomic Encyclopedia of Archaeal and Bacterial Type Strains, Phase II (KMG-II): from individual species to whole genera.</title>
        <authorList>
            <person name="Goeker M."/>
        </authorList>
    </citation>
    <scope>NUCLEOTIDE SEQUENCE [LARGE SCALE GENOMIC DNA]</scope>
    <source>
        <strain evidence="10 11">RL-C</strain>
    </source>
</reference>
<dbReference type="InterPro" id="IPR013785">
    <property type="entry name" value="Aldolase_TIM"/>
</dbReference>
<keyword evidence="6 8" id="KW-0456">Lyase</keyword>
<comment type="subunit">
    <text evidence="2 8">Tetramer of two alpha and two beta chains.</text>
</comment>
<dbReference type="InterPro" id="IPR002028">
    <property type="entry name" value="Trp_synthase_suA"/>
</dbReference>
<evidence type="ECO:0000313" key="11">
    <source>
        <dbReference type="Proteomes" id="UP000294830"/>
    </source>
</evidence>
<dbReference type="Gene3D" id="3.20.20.70">
    <property type="entry name" value="Aldolase class I"/>
    <property type="match status" value="1"/>
</dbReference>
<comment type="caution">
    <text evidence="10">The sequence shown here is derived from an EMBL/GenBank/DDBJ whole genome shotgun (WGS) entry which is preliminary data.</text>
</comment>
<dbReference type="GO" id="GO:0004834">
    <property type="term" value="F:tryptophan synthase activity"/>
    <property type="evidence" value="ECO:0007669"/>
    <property type="project" value="UniProtKB-UniRule"/>
</dbReference>
<dbReference type="AlphaFoldDB" id="A0A4R2EBW5"/>
<dbReference type="RefSeq" id="WP_131839957.1">
    <property type="nucleotide sequence ID" value="NZ_SLWB01000013.1"/>
</dbReference>
<keyword evidence="3 8" id="KW-0028">Amino-acid biosynthesis</keyword>
<comment type="similarity">
    <text evidence="8 9">Belongs to the TrpA family.</text>
</comment>
<evidence type="ECO:0000256" key="1">
    <source>
        <dbReference type="ARBA" id="ARBA00004733"/>
    </source>
</evidence>
<feature type="active site" description="Proton acceptor" evidence="8">
    <location>
        <position position="57"/>
    </location>
</feature>
<dbReference type="UniPathway" id="UPA00035">
    <property type="reaction ID" value="UER00044"/>
</dbReference>
<keyword evidence="5 8" id="KW-0057">Aromatic amino acid biosynthesis</keyword>
<dbReference type="Pfam" id="PF00290">
    <property type="entry name" value="Trp_syntA"/>
    <property type="match status" value="1"/>
</dbReference>
<keyword evidence="11" id="KW-1185">Reference proteome</keyword>
<evidence type="ECO:0000256" key="8">
    <source>
        <dbReference type="HAMAP-Rule" id="MF_00131"/>
    </source>
</evidence>
<gene>
    <name evidence="8" type="primary">trpA</name>
    <name evidence="10" type="ORF">CLV25_11364</name>
</gene>
<dbReference type="SUPFAM" id="SSF51366">
    <property type="entry name" value="Ribulose-phoshate binding barrel"/>
    <property type="match status" value="1"/>
</dbReference>
<dbReference type="NCBIfam" id="TIGR00262">
    <property type="entry name" value="trpA"/>
    <property type="match status" value="1"/>
</dbReference>
<evidence type="ECO:0000256" key="9">
    <source>
        <dbReference type="RuleBase" id="RU003662"/>
    </source>
</evidence>
<evidence type="ECO:0000256" key="2">
    <source>
        <dbReference type="ARBA" id="ARBA00011270"/>
    </source>
</evidence>
<proteinExistence type="inferred from homology"/>
<evidence type="ECO:0000256" key="3">
    <source>
        <dbReference type="ARBA" id="ARBA00022605"/>
    </source>
</evidence>
<dbReference type="EMBL" id="SLWB01000013">
    <property type="protein sequence ID" value="TCN64536.1"/>
    <property type="molecule type" value="Genomic_DNA"/>
</dbReference>
<dbReference type="PANTHER" id="PTHR43406:SF1">
    <property type="entry name" value="TRYPTOPHAN SYNTHASE ALPHA CHAIN, CHLOROPLASTIC"/>
    <property type="match status" value="1"/>
</dbReference>
<dbReference type="GO" id="GO:0005829">
    <property type="term" value="C:cytosol"/>
    <property type="evidence" value="ECO:0007669"/>
    <property type="project" value="TreeGrafter"/>
</dbReference>
<keyword evidence="4 8" id="KW-0822">Tryptophan biosynthesis</keyword>
<evidence type="ECO:0000256" key="6">
    <source>
        <dbReference type="ARBA" id="ARBA00023239"/>
    </source>
</evidence>
<protein>
    <recommendedName>
        <fullName evidence="8">Tryptophan synthase alpha chain</fullName>
        <ecNumber evidence="8">4.2.1.20</ecNumber>
    </recommendedName>
</protein>
<dbReference type="CDD" id="cd04724">
    <property type="entry name" value="Tryptophan_synthase_alpha"/>
    <property type="match status" value="1"/>
</dbReference>
<evidence type="ECO:0000256" key="7">
    <source>
        <dbReference type="ARBA" id="ARBA00049047"/>
    </source>
</evidence>
<dbReference type="PANTHER" id="PTHR43406">
    <property type="entry name" value="TRYPTOPHAN SYNTHASE, ALPHA CHAIN"/>
    <property type="match status" value="1"/>
</dbReference>
<dbReference type="HAMAP" id="MF_00131">
    <property type="entry name" value="Trp_synth_alpha"/>
    <property type="match status" value="1"/>
</dbReference>
<comment type="function">
    <text evidence="8">The alpha subunit is responsible for the aldol cleavage of indoleglycerol phosphate to indole and glyceraldehyde 3-phosphate.</text>
</comment>
<dbReference type="Proteomes" id="UP000294830">
    <property type="component" value="Unassembled WGS sequence"/>
</dbReference>
<comment type="catalytic activity">
    <reaction evidence="7 8">
        <text>(1S,2R)-1-C-(indol-3-yl)glycerol 3-phosphate + L-serine = D-glyceraldehyde 3-phosphate + L-tryptophan + H2O</text>
        <dbReference type="Rhea" id="RHEA:10532"/>
        <dbReference type="ChEBI" id="CHEBI:15377"/>
        <dbReference type="ChEBI" id="CHEBI:33384"/>
        <dbReference type="ChEBI" id="CHEBI:57912"/>
        <dbReference type="ChEBI" id="CHEBI:58866"/>
        <dbReference type="ChEBI" id="CHEBI:59776"/>
        <dbReference type="EC" id="4.2.1.20"/>
    </reaction>
</comment>
<feature type="active site" description="Proton acceptor" evidence="8">
    <location>
        <position position="46"/>
    </location>
</feature>
<dbReference type="EC" id="4.2.1.20" evidence="8"/>
<accession>A0A4R2EBW5</accession>
<name>A0A4R2EBW5_9BACT</name>
<dbReference type="PROSITE" id="PS00167">
    <property type="entry name" value="TRP_SYNTHASE_ALPHA"/>
    <property type="match status" value="1"/>
</dbReference>
<dbReference type="InterPro" id="IPR011060">
    <property type="entry name" value="RibuloseP-bd_barrel"/>
</dbReference>
<evidence type="ECO:0000256" key="5">
    <source>
        <dbReference type="ARBA" id="ARBA00023141"/>
    </source>
</evidence>
<evidence type="ECO:0000256" key="4">
    <source>
        <dbReference type="ARBA" id="ARBA00022822"/>
    </source>
</evidence>
<evidence type="ECO:0000313" key="10">
    <source>
        <dbReference type="EMBL" id="TCN64536.1"/>
    </source>
</evidence>
<organism evidence="10 11">
    <name type="scientific">Acetobacteroides hydrogenigenes</name>
    <dbReference type="NCBI Taxonomy" id="979970"/>
    <lineage>
        <taxon>Bacteria</taxon>
        <taxon>Pseudomonadati</taxon>
        <taxon>Bacteroidota</taxon>
        <taxon>Bacteroidia</taxon>
        <taxon>Bacteroidales</taxon>
        <taxon>Rikenellaceae</taxon>
        <taxon>Acetobacteroides</taxon>
    </lineage>
</organism>